<dbReference type="PANTHER" id="PTHR30307">
    <property type="entry name" value="S-ADENOSYLMETHIONINE:TRNA RIBOSYLTRANSFERASE-ISOMERASE"/>
    <property type="match status" value="1"/>
</dbReference>
<name>A0ABP3YMR8_9PSEU</name>
<reference evidence="7" key="1">
    <citation type="journal article" date="2019" name="Int. J. Syst. Evol. Microbiol.">
        <title>The Global Catalogue of Microorganisms (GCM) 10K type strain sequencing project: providing services to taxonomists for standard genome sequencing and annotation.</title>
        <authorList>
            <consortium name="The Broad Institute Genomics Platform"/>
            <consortium name="The Broad Institute Genome Sequencing Center for Infectious Disease"/>
            <person name="Wu L."/>
            <person name="Ma J."/>
        </authorList>
    </citation>
    <scope>NUCLEOTIDE SEQUENCE [LARGE SCALE GENOMIC DNA]</scope>
    <source>
        <strain evidence="7">JCM 11117</strain>
    </source>
</reference>
<dbReference type="Pfam" id="PF02547">
    <property type="entry name" value="Queuosine_synth"/>
    <property type="match status" value="1"/>
</dbReference>
<evidence type="ECO:0000313" key="6">
    <source>
        <dbReference type="EMBL" id="GAA0895606.1"/>
    </source>
</evidence>
<dbReference type="InterPro" id="IPR042118">
    <property type="entry name" value="QueA_dom1"/>
</dbReference>
<dbReference type="PANTHER" id="PTHR30307:SF0">
    <property type="entry name" value="S-ADENOSYLMETHIONINE:TRNA RIBOSYLTRANSFERASE-ISOMERASE"/>
    <property type="match status" value="1"/>
</dbReference>
<dbReference type="RefSeq" id="WP_343944191.1">
    <property type="nucleotide sequence ID" value="NZ_BAAAHP010000163.1"/>
</dbReference>
<keyword evidence="3" id="KW-0949">S-adenosyl-L-methionine</keyword>
<evidence type="ECO:0000256" key="4">
    <source>
        <dbReference type="ARBA" id="ARBA00022785"/>
    </source>
</evidence>
<evidence type="ECO:0000256" key="2">
    <source>
        <dbReference type="ARBA" id="ARBA00022679"/>
    </source>
</evidence>
<evidence type="ECO:0000256" key="5">
    <source>
        <dbReference type="SAM" id="MobiDB-lite"/>
    </source>
</evidence>
<dbReference type="Gene3D" id="3.40.1780.10">
    <property type="entry name" value="QueA-like"/>
    <property type="match status" value="1"/>
</dbReference>
<evidence type="ECO:0000256" key="3">
    <source>
        <dbReference type="ARBA" id="ARBA00022691"/>
    </source>
</evidence>
<dbReference type="SUPFAM" id="SSF111337">
    <property type="entry name" value="QueA-like"/>
    <property type="match status" value="1"/>
</dbReference>
<dbReference type="InterPro" id="IPR036100">
    <property type="entry name" value="QueA_sf"/>
</dbReference>
<accession>A0ABP3YMR8</accession>
<dbReference type="InterPro" id="IPR003699">
    <property type="entry name" value="QueA"/>
</dbReference>
<dbReference type="Proteomes" id="UP001499967">
    <property type="component" value="Unassembled WGS sequence"/>
</dbReference>
<proteinExistence type="predicted"/>
<organism evidence="6 7">
    <name type="scientific">Pseudonocardia zijingensis</name>
    <dbReference type="NCBI Taxonomy" id="153376"/>
    <lineage>
        <taxon>Bacteria</taxon>
        <taxon>Bacillati</taxon>
        <taxon>Actinomycetota</taxon>
        <taxon>Actinomycetes</taxon>
        <taxon>Pseudonocardiales</taxon>
        <taxon>Pseudonocardiaceae</taxon>
        <taxon>Pseudonocardia</taxon>
    </lineage>
</organism>
<dbReference type="InterPro" id="IPR042119">
    <property type="entry name" value="QueA_dom2"/>
</dbReference>
<sequence>MITAFSVPADLSATEPPEARGVARDGVRLLVARERGPLRHTTFDALPSALRRGDLVVVNTSDTEPAAVDGQRADGTPVTVHVSGPAPDHLHVVELRTPDGHRVTDGVAGESIALPCGVVATLLTGHPDPHVATGSRLWRARIPVAGGLRSWLAEVGRPIRYPYLHRSWPLDAHRTVFARAEAEFGSAEMPSAGRPFTPAVLHALHAQGVDVARVVLHTGVSSPEAGETPLPERYRVPQETADAVNAARAAGGRVVAVGTTTTRALESVAAPDGHVRAGAGWTHLVLGPGRPARVVDGLVTGWHEPGASHLSLLEAVAGERLVSRAYAAALEQRYRWHEFGDSCLLLAAQSVHRPG</sequence>
<evidence type="ECO:0000256" key="1">
    <source>
        <dbReference type="ARBA" id="ARBA00022490"/>
    </source>
</evidence>
<keyword evidence="1" id="KW-0963">Cytoplasm</keyword>
<gene>
    <name evidence="6" type="ORF">GCM10009559_51910</name>
</gene>
<feature type="region of interest" description="Disordered" evidence="5">
    <location>
        <begin position="1"/>
        <end position="20"/>
    </location>
</feature>
<protein>
    <submittedName>
        <fullName evidence="6">S-adenosylmethionine:tRNA ribosyltransferase-isomerase</fullName>
    </submittedName>
</protein>
<keyword evidence="7" id="KW-1185">Reference proteome</keyword>
<keyword evidence="4" id="KW-0671">Queuosine biosynthesis</keyword>
<dbReference type="Gene3D" id="2.40.10.240">
    <property type="entry name" value="QueA-like"/>
    <property type="match status" value="1"/>
</dbReference>
<dbReference type="EMBL" id="BAAAHP010000163">
    <property type="protein sequence ID" value="GAA0895606.1"/>
    <property type="molecule type" value="Genomic_DNA"/>
</dbReference>
<evidence type="ECO:0000313" key="7">
    <source>
        <dbReference type="Proteomes" id="UP001499967"/>
    </source>
</evidence>
<comment type="caution">
    <text evidence="6">The sequence shown here is derived from an EMBL/GenBank/DDBJ whole genome shotgun (WGS) entry which is preliminary data.</text>
</comment>
<keyword evidence="2" id="KW-0808">Transferase</keyword>